<keyword evidence="1" id="KW-0812">Transmembrane</keyword>
<keyword evidence="3" id="KW-1185">Reference proteome</keyword>
<dbReference type="EMBL" id="AP027080">
    <property type="protein sequence ID" value="BDU74548.1"/>
    <property type="molecule type" value="Genomic_DNA"/>
</dbReference>
<keyword evidence="1" id="KW-1133">Transmembrane helix</keyword>
<evidence type="ECO:0000313" key="2">
    <source>
        <dbReference type="EMBL" id="BDU74548.1"/>
    </source>
</evidence>
<dbReference type="KEGG" id="msil:METEAL_37220"/>
<protein>
    <submittedName>
        <fullName evidence="2">Uncharacterized protein</fullName>
    </submittedName>
</protein>
<reference evidence="3" key="1">
    <citation type="journal article" date="2023" name="Int. J. Syst. Evol. Microbiol.">
        <title>Mesoterricola silvestris gen. nov., sp. nov., Mesoterricola sediminis sp. nov., Geothrix oryzae sp. nov., Geothrix edaphica sp. nov., Geothrix rubra sp. nov., and Geothrix limicola sp. nov., six novel members of Acidobacteriota isolated from soils.</title>
        <authorList>
            <person name="Itoh H."/>
            <person name="Sugisawa Y."/>
            <person name="Mise K."/>
            <person name="Xu Z."/>
            <person name="Kuniyasu M."/>
            <person name="Ushijima N."/>
            <person name="Kawano K."/>
            <person name="Kobayashi E."/>
            <person name="Shiratori Y."/>
            <person name="Masuda Y."/>
            <person name="Senoo K."/>
        </authorList>
    </citation>
    <scope>NUCLEOTIDE SEQUENCE [LARGE SCALE GENOMIC DNA]</scope>
    <source>
        <strain evidence="3">W79</strain>
    </source>
</reference>
<organism evidence="2 3">
    <name type="scientific">Mesoterricola silvestris</name>
    <dbReference type="NCBI Taxonomy" id="2927979"/>
    <lineage>
        <taxon>Bacteria</taxon>
        <taxon>Pseudomonadati</taxon>
        <taxon>Acidobacteriota</taxon>
        <taxon>Holophagae</taxon>
        <taxon>Holophagales</taxon>
        <taxon>Holophagaceae</taxon>
        <taxon>Mesoterricola</taxon>
    </lineage>
</organism>
<name>A0AA48H205_9BACT</name>
<evidence type="ECO:0000256" key="1">
    <source>
        <dbReference type="SAM" id="Phobius"/>
    </source>
</evidence>
<accession>A0AA48H205</accession>
<dbReference type="RefSeq" id="WP_316413222.1">
    <property type="nucleotide sequence ID" value="NZ_AP027080.1"/>
</dbReference>
<dbReference type="Proteomes" id="UP001238179">
    <property type="component" value="Chromosome"/>
</dbReference>
<dbReference type="AlphaFoldDB" id="A0AA48H205"/>
<keyword evidence="1" id="KW-0472">Membrane</keyword>
<sequence length="186" mass="20184">MSTTSPLVFRPSSAQRALAVLLCAGSWLVGLRAMSMLVDAVQGLATILHQALAVGEPTVRIWMVLIISVLLCLLGGLLLLFSTLGLVLIEGTHVLVDEMGVTVEHQGLPRQLARRLGAGHLPWKYVSRMEKGRVFFLLKGGLPPSEPPSDLAAANARTTLKLLMVDELERLILVILEMSPNLTFKD</sequence>
<feature type="transmembrane region" description="Helical" evidence="1">
    <location>
        <begin position="64"/>
        <end position="89"/>
    </location>
</feature>
<gene>
    <name evidence="2" type="ORF">METEAL_37220</name>
</gene>
<proteinExistence type="predicted"/>
<evidence type="ECO:0000313" key="3">
    <source>
        <dbReference type="Proteomes" id="UP001238179"/>
    </source>
</evidence>